<reference evidence="1" key="1">
    <citation type="submission" date="2025-08" db="UniProtKB">
        <authorList>
            <consortium name="Ensembl"/>
        </authorList>
    </citation>
    <scope>IDENTIFICATION</scope>
</reference>
<dbReference type="Proteomes" id="UP000265000">
    <property type="component" value="Unplaced"/>
</dbReference>
<dbReference type="STRING" id="8078.ENSFHEP00000009866"/>
<reference evidence="1" key="2">
    <citation type="submission" date="2025-09" db="UniProtKB">
        <authorList>
            <consortium name="Ensembl"/>
        </authorList>
    </citation>
    <scope>IDENTIFICATION</scope>
</reference>
<protein>
    <submittedName>
        <fullName evidence="1">Uncharacterized protein</fullName>
    </submittedName>
</protein>
<evidence type="ECO:0000313" key="1">
    <source>
        <dbReference type="Ensembl" id="ENSFHEP00000009866.1"/>
    </source>
</evidence>
<sequence length="221" mass="25312">QYYLQSFGEHLAVLKCLQNIILSLIHIFTSNKKNVDAQMLSILAFPSVPKTADIVEGSSELTDNFKAFRRSCSPGTACEDYEKQVILTFFYCLLFLQLPINQIKLNIWIYVFSSNNLANSGWDILWRTYKKKLCVGRVTEHGLKFSEHPVPNSLEITEWFNQNSVTGERLLTLMTGTDHSYESFPSQVRAGILNVLRNKCSTNKDDRMFLKSNLSRSFVHA</sequence>
<dbReference type="GeneTree" id="ENSGT01010000225185"/>
<organism evidence="1 2">
    <name type="scientific">Fundulus heteroclitus</name>
    <name type="common">Killifish</name>
    <name type="synonym">Mummichog</name>
    <dbReference type="NCBI Taxonomy" id="8078"/>
    <lineage>
        <taxon>Eukaryota</taxon>
        <taxon>Metazoa</taxon>
        <taxon>Chordata</taxon>
        <taxon>Craniata</taxon>
        <taxon>Vertebrata</taxon>
        <taxon>Euteleostomi</taxon>
        <taxon>Actinopterygii</taxon>
        <taxon>Neopterygii</taxon>
        <taxon>Teleostei</taxon>
        <taxon>Neoteleostei</taxon>
        <taxon>Acanthomorphata</taxon>
        <taxon>Ovalentaria</taxon>
        <taxon>Atherinomorphae</taxon>
        <taxon>Cyprinodontiformes</taxon>
        <taxon>Fundulidae</taxon>
        <taxon>Fundulus</taxon>
    </lineage>
</organism>
<proteinExistence type="predicted"/>
<dbReference type="Gene3D" id="3.40.50.150">
    <property type="entry name" value="Vaccinia Virus protein VP39"/>
    <property type="match status" value="1"/>
</dbReference>
<dbReference type="InterPro" id="IPR029063">
    <property type="entry name" value="SAM-dependent_MTases_sf"/>
</dbReference>
<dbReference type="AlphaFoldDB" id="A0A3Q2PB55"/>
<name>A0A3Q2PB55_FUNHE</name>
<evidence type="ECO:0000313" key="2">
    <source>
        <dbReference type="Proteomes" id="UP000265000"/>
    </source>
</evidence>
<accession>A0A3Q2PB55</accession>
<keyword evidence="2" id="KW-1185">Reference proteome</keyword>
<dbReference type="Ensembl" id="ENSFHET00000016432.1">
    <property type="protein sequence ID" value="ENSFHEP00000009866.1"/>
    <property type="gene ID" value="ENSFHEG00000011151.1"/>
</dbReference>